<evidence type="ECO:0000259" key="9">
    <source>
        <dbReference type="PROSITE" id="PS50262"/>
    </source>
</evidence>
<comment type="subcellular location">
    <subcellularLocation>
        <location evidence="1">Membrane</location>
        <topology evidence="1">Multi-pass membrane protein</topology>
    </subcellularLocation>
</comment>
<dbReference type="Pfam" id="PF00001">
    <property type="entry name" value="7tm_1"/>
    <property type="match status" value="1"/>
</dbReference>
<reference evidence="11" key="3">
    <citation type="submission" date="2015-06" db="UniProtKB">
        <authorList>
            <consortium name="EnsemblMetazoa"/>
        </authorList>
    </citation>
    <scope>IDENTIFICATION</scope>
</reference>
<accession>R7VL78</accession>
<feature type="transmembrane region" description="Helical" evidence="8">
    <location>
        <begin position="55"/>
        <end position="77"/>
    </location>
</feature>
<sequence>MDGINNTCQFCREEESKRYIWLTVSPILLVNGFIGNLLTLVILLSEPTRRRVSALYLVVLAAADLCSLVFGLIPIWIEVQFGIALSDRYTVPCKVRKLLHYVSSDMSVWLICAFTVDRTIAVMLPHRMKIICTKRRARMTTGLILALALAKNLSVVITRTLEADPLTNRTKC</sequence>
<evidence type="ECO:0000256" key="6">
    <source>
        <dbReference type="ARBA" id="ARBA00023170"/>
    </source>
</evidence>
<feature type="non-terminal residue" evidence="10">
    <location>
        <position position="172"/>
    </location>
</feature>
<name>R7VL78_CAPTE</name>
<evidence type="ECO:0000256" key="8">
    <source>
        <dbReference type="SAM" id="Phobius"/>
    </source>
</evidence>
<dbReference type="SUPFAM" id="SSF81321">
    <property type="entry name" value="Family A G protein-coupled receptor-like"/>
    <property type="match status" value="1"/>
</dbReference>
<evidence type="ECO:0000313" key="10">
    <source>
        <dbReference type="EMBL" id="ELU18026.1"/>
    </source>
</evidence>
<feature type="domain" description="G-protein coupled receptors family 1 profile" evidence="9">
    <location>
        <begin position="35"/>
        <end position="172"/>
    </location>
</feature>
<feature type="transmembrane region" description="Helical" evidence="8">
    <location>
        <begin position="20"/>
        <end position="43"/>
    </location>
</feature>
<feature type="transmembrane region" description="Helical" evidence="8">
    <location>
        <begin position="106"/>
        <end position="125"/>
    </location>
</feature>
<dbReference type="PANTHER" id="PTHR24243">
    <property type="entry name" value="G-PROTEIN COUPLED RECEPTOR"/>
    <property type="match status" value="1"/>
</dbReference>
<dbReference type="EMBL" id="KB292163">
    <property type="protein sequence ID" value="ELU18026.1"/>
    <property type="molecule type" value="Genomic_DNA"/>
</dbReference>
<dbReference type="STRING" id="283909.R7VL78"/>
<dbReference type="Proteomes" id="UP000014760">
    <property type="component" value="Unassembled WGS sequence"/>
</dbReference>
<proteinExistence type="predicted"/>
<gene>
    <name evidence="10" type="ORF">CAPTEDRAFT_111045</name>
</gene>
<keyword evidence="5 8" id="KW-0472">Membrane</keyword>
<dbReference type="EMBL" id="AMQN01003885">
    <property type="status" value="NOT_ANNOTATED_CDS"/>
    <property type="molecule type" value="Genomic_DNA"/>
</dbReference>
<reference evidence="12" key="1">
    <citation type="submission" date="2012-12" db="EMBL/GenBank/DDBJ databases">
        <authorList>
            <person name="Hellsten U."/>
            <person name="Grimwood J."/>
            <person name="Chapman J.A."/>
            <person name="Shapiro H."/>
            <person name="Aerts A."/>
            <person name="Otillar R.P."/>
            <person name="Terry A.Y."/>
            <person name="Boore J.L."/>
            <person name="Simakov O."/>
            <person name="Marletaz F."/>
            <person name="Cho S.-J."/>
            <person name="Edsinger-Gonzales E."/>
            <person name="Havlak P."/>
            <person name="Kuo D.-H."/>
            <person name="Larsson T."/>
            <person name="Lv J."/>
            <person name="Arendt D."/>
            <person name="Savage R."/>
            <person name="Osoegawa K."/>
            <person name="de Jong P."/>
            <person name="Lindberg D.R."/>
            <person name="Seaver E.C."/>
            <person name="Weisblat D.A."/>
            <person name="Putnam N.H."/>
            <person name="Grigoriev I.V."/>
            <person name="Rokhsar D.S."/>
        </authorList>
    </citation>
    <scope>NUCLEOTIDE SEQUENCE</scope>
    <source>
        <strain evidence="12">I ESC-2004</strain>
    </source>
</reference>
<dbReference type="GO" id="GO:0004930">
    <property type="term" value="F:G protein-coupled receptor activity"/>
    <property type="evidence" value="ECO:0007669"/>
    <property type="project" value="UniProtKB-KW"/>
</dbReference>
<dbReference type="PROSITE" id="PS50262">
    <property type="entry name" value="G_PROTEIN_RECEP_F1_2"/>
    <property type="match status" value="1"/>
</dbReference>
<dbReference type="AlphaFoldDB" id="R7VL78"/>
<evidence type="ECO:0000256" key="7">
    <source>
        <dbReference type="ARBA" id="ARBA00023224"/>
    </source>
</evidence>
<dbReference type="GO" id="GO:0005886">
    <property type="term" value="C:plasma membrane"/>
    <property type="evidence" value="ECO:0007669"/>
    <property type="project" value="TreeGrafter"/>
</dbReference>
<dbReference type="EnsemblMetazoa" id="CapteT111045">
    <property type="protein sequence ID" value="CapteP111045"/>
    <property type="gene ID" value="CapteG111045"/>
</dbReference>
<dbReference type="InterPro" id="IPR000276">
    <property type="entry name" value="GPCR_Rhodpsn"/>
</dbReference>
<evidence type="ECO:0000256" key="1">
    <source>
        <dbReference type="ARBA" id="ARBA00004141"/>
    </source>
</evidence>
<protein>
    <recommendedName>
        <fullName evidence="9">G-protein coupled receptors family 1 profile domain-containing protein</fullName>
    </recommendedName>
</protein>
<evidence type="ECO:0000313" key="12">
    <source>
        <dbReference type="Proteomes" id="UP000014760"/>
    </source>
</evidence>
<dbReference type="InterPro" id="IPR017452">
    <property type="entry name" value="GPCR_Rhodpsn_7TM"/>
</dbReference>
<keyword evidence="12" id="KW-1185">Reference proteome</keyword>
<dbReference type="HOGENOM" id="CLU_135412_0_0_1"/>
<dbReference type="PANTHER" id="PTHR24243:SF230">
    <property type="entry name" value="G-PROTEIN COUPLED RECEPTORS FAMILY 1 PROFILE DOMAIN-CONTAINING PROTEIN"/>
    <property type="match status" value="1"/>
</dbReference>
<evidence type="ECO:0000313" key="11">
    <source>
        <dbReference type="EnsemblMetazoa" id="CapteP111045"/>
    </source>
</evidence>
<dbReference type="OrthoDB" id="6067154at2759"/>
<dbReference type="OMA" id="NQCCAKD"/>
<dbReference type="PRINTS" id="PR00237">
    <property type="entry name" value="GPCRRHODOPSN"/>
</dbReference>
<dbReference type="Gene3D" id="1.20.1070.10">
    <property type="entry name" value="Rhodopsin 7-helix transmembrane proteins"/>
    <property type="match status" value="1"/>
</dbReference>
<keyword evidence="7" id="KW-0807">Transducer</keyword>
<keyword evidence="4" id="KW-0297">G-protein coupled receptor</keyword>
<keyword evidence="2 8" id="KW-0812">Transmembrane</keyword>
<keyword evidence="6" id="KW-0675">Receptor</keyword>
<evidence type="ECO:0000256" key="3">
    <source>
        <dbReference type="ARBA" id="ARBA00022989"/>
    </source>
</evidence>
<reference evidence="10 12" key="2">
    <citation type="journal article" date="2013" name="Nature">
        <title>Insights into bilaterian evolution from three spiralian genomes.</title>
        <authorList>
            <person name="Simakov O."/>
            <person name="Marletaz F."/>
            <person name="Cho S.J."/>
            <person name="Edsinger-Gonzales E."/>
            <person name="Havlak P."/>
            <person name="Hellsten U."/>
            <person name="Kuo D.H."/>
            <person name="Larsson T."/>
            <person name="Lv J."/>
            <person name="Arendt D."/>
            <person name="Savage R."/>
            <person name="Osoegawa K."/>
            <person name="de Jong P."/>
            <person name="Grimwood J."/>
            <person name="Chapman J.A."/>
            <person name="Shapiro H."/>
            <person name="Aerts A."/>
            <person name="Otillar R.P."/>
            <person name="Terry A.Y."/>
            <person name="Boore J.L."/>
            <person name="Grigoriev I.V."/>
            <person name="Lindberg D.R."/>
            <person name="Seaver E.C."/>
            <person name="Weisblat D.A."/>
            <person name="Putnam N.H."/>
            <person name="Rokhsar D.S."/>
        </authorList>
    </citation>
    <scope>NUCLEOTIDE SEQUENCE</scope>
    <source>
        <strain evidence="10 12">I ESC-2004</strain>
    </source>
</reference>
<organism evidence="10">
    <name type="scientific">Capitella teleta</name>
    <name type="common">Polychaete worm</name>
    <dbReference type="NCBI Taxonomy" id="283909"/>
    <lineage>
        <taxon>Eukaryota</taxon>
        <taxon>Metazoa</taxon>
        <taxon>Spiralia</taxon>
        <taxon>Lophotrochozoa</taxon>
        <taxon>Annelida</taxon>
        <taxon>Polychaeta</taxon>
        <taxon>Sedentaria</taxon>
        <taxon>Scolecida</taxon>
        <taxon>Capitellidae</taxon>
        <taxon>Capitella</taxon>
    </lineage>
</organism>
<keyword evidence="3 8" id="KW-1133">Transmembrane helix</keyword>
<evidence type="ECO:0000256" key="5">
    <source>
        <dbReference type="ARBA" id="ARBA00023136"/>
    </source>
</evidence>
<evidence type="ECO:0000256" key="2">
    <source>
        <dbReference type="ARBA" id="ARBA00022692"/>
    </source>
</evidence>
<evidence type="ECO:0000256" key="4">
    <source>
        <dbReference type="ARBA" id="ARBA00023040"/>
    </source>
</evidence>